<evidence type="ECO:0000256" key="2">
    <source>
        <dbReference type="ARBA" id="ARBA00006040"/>
    </source>
</evidence>
<dbReference type="CDD" id="cd06457">
    <property type="entry name" value="M3A_MIP"/>
    <property type="match status" value="1"/>
</dbReference>
<dbReference type="InterPro" id="IPR024077">
    <property type="entry name" value="Neurolysin/TOP_dom2"/>
</dbReference>
<evidence type="ECO:0000256" key="1">
    <source>
        <dbReference type="ARBA" id="ARBA00004173"/>
    </source>
</evidence>
<name>A0A6A1Q5K6_BALPH</name>
<keyword evidence="9" id="KW-0496">Mitochondrion</keyword>
<keyword evidence="6 10" id="KW-0862">Zinc</keyword>
<keyword evidence="5 10" id="KW-0378">Hydrolase</keyword>
<dbReference type="PANTHER" id="PTHR11804:SF79">
    <property type="entry name" value="MITOCHONDRIAL INTERMEDIATE PEPTIDASE"/>
    <property type="match status" value="1"/>
</dbReference>
<dbReference type="GO" id="GO:0004222">
    <property type="term" value="F:metalloendopeptidase activity"/>
    <property type="evidence" value="ECO:0007669"/>
    <property type="project" value="InterPro"/>
</dbReference>
<organism evidence="12 13">
    <name type="scientific">Balaenoptera physalus</name>
    <name type="common">Fin whale</name>
    <name type="synonym">Balaena physalus</name>
    <dbReference type="NCBI Taxonomy" id="9770"/>
    <lineage>
        <taxon>Eukaryota</taxon>
        <taxon>Metazoa</taxon>
        <taxon>Chordata</taxon>
        <taxon>Craniata</taxon>
        <taxon>Vertebrata</taxon>
        <taxon>Euteleostomi</taxon>
        <taxon>Mammalia</taxon>
        <taxon>Eutheria</taxon>
        <taxon>Laurasiatheria</taxon>
        <taxon>Artiodactyla</taxon>
        <taxon>Whippomorpha</taxon>
        <taxon>Cetacea</taxon>
        <taxon>Mysticeti</taxon>
        <taxon>Balaenopteridae</taxon>
        <taxon>Balaenoptera</taxon>
    </lineage>
</organism>
<comment type="caution">
    <text evidence="12">The sequence shown here is derived from an EMBL/GenBank/DDBJ whole genome shotgun (WGS) entry which is preliminary data.</text>
</comment>
<dbReference type="InterPro" id="IPR033851">
    <property type="entry name" value="M3A_MIP"/>
</dbReference>
<evidence type="ECO:0000256" key="4">
    <source>
        <dbReference type="ARBA" id="ARBA00022723"/>
    </source>
</evidence>
<evidence type="ECO:0000313" key="12">
    <source>
        <dbReference type="EMBL" id="KAB0402887.1"/>
    </source>
</evidence>
<keyword evidence="13" id="KW-1185">Reference proteome</keyword>
<protein>
    <recommendedName>
        <fullName evidence="11">Peptidase M3A/M3B catalytic domain-containing protein</fullName>
    </recommendedName>
</protein>
<dbReference type="AlphaFoldDB" id="A0A6A1Q5K6"/>
<comment type="cofactor">
    <cofactor evidence="10">
        <name>Zn(2+)</name>
        <dbReference type="ChEBI" id="CHEBI:29105"/>
    </cofactor>
    <text evidence="10">Binds 1 zinc ion.</text>
</comment>
<keyword evidence="4 10" id="KW-0479">Metal-binding</keyword>
<reference evidence="12 13" key="1">
    <citation type="journal article" date="2019" name="PLoS ONE">
        <title>Genomic analyses reveal an absence of contemporary introgressive admixture between fin whales and blue whales, despite known hybrids.</title>
        <authorList>
            <person name="Westbury M.V."/>
            <person name="Petersen B."/>
            <person name="Lorenzen E.D."/>
        </authorList>
    </citation>
    <scope>NUCLEOTIDE SEQUENCE [LARGE SCALE GENOMIC DNA]</scope>
    <source>
        <strain evidence="12">FinWhale-01</strain>
    </source>
</reference>
<dbReference type="PANTHER" id="PTHR11804">
    <property type="entry name" value="PROTEASE M3 THIMET OLIGOPEPTIDASE-RELATED"/>
    <property type="match status" value="1"/>
</dbReference>
<evidence type="ECO:0000259" key="11">
    <source>
        <dbReference type="Pfam" id="PF01432"/>
    </source>
</evidence>
<feature type="non-terminal residue" evidence="12">
    <location>
        <position position="1"/>
    </location>
</feature>
<evidence type="ECO:0000313" key="13">
    <source>
        <dbReference type="Proteomes" id="UP000437017"/>
    </source>
</evidence>
<dbReference type="SUPFAM" id="SSF55486">
    <property type="entry name" value="Metalloproteases ('zincins'), catalytic domain"/>
    <property type="match status" value="1"/>
</dbReference>
<dbReference type="InterPro" id="IPR001567">
    <property type="entry name" value="Pept_M3A_M3B_dom"/>
</dbReference>
<evidence type="ECO:0000256" key="5">
    <source>
        <dbReference type="ARBA" id="ARBA00022801"/>
    </source>
</evidence>
<dbReference type="EMBL" id="SGJD01000924">
    <property type="protein sequence ID" value="KAB0402887.1"/>
    <property type="molecule type" value="Genomic_DNA"/>
</dbReference>
<dbReference type="Gene3D" id="1.10.1370.40">
    <property type="match status" value="1"/>
</dbReference>
<feature type="domain" description="Peptidase M3A/M3B catalytic" evidence="11">
    <location>
        <begin position="539"/>
        <end position="670"/>
    </location>
</feature>
<dbReference type="GO" id="GO:0006627">
    <property type="term" value="P:protein processing involved in protein targeting to mitochondrion"/>
    <property type="evidence" value="ECO:0007669"/>
    <property type="project" value="TreeGrafter"/>
</dbReference>
<evidence type="ECO:0000256" key="3">
    <source>
        <dbReference type="ARBA" id="ARBA00022670"/>
    </source>
</evidence>
<dbReference type="InterPro" id="IPR045090">
    <property type="entry name" value="Pept_M3A_M3B"/>
</dbReference>
<proteinExistence type="inferred from homology"/>
<accession>A0A6A1Q5K6</accession>
<feature type="domain" description="Peptidase M3A/M3B catalytic" evidence="11">
    <location>
        <begin position="312"/>
        <end position="369"/>
    </location>
</feature>
<evidence type="ECO:0000256" key="10">
    <source>
        <dbReference type="RuleBase" id="RU003435"/>
    </source>
</evidence>
<dbReference type="OrthoDB" id="17530at2759"/>
<keyword evidence="8 10" id="KW-0482">Metalloprotease</keyword>
<feature type="domain" description="Peptidase M3A/M3B catalytic" evidence="11">
    <location>
        <begin position="451"/>
        <end position="504"/>
    </location>
</feature>
<sequence length="786" mass="88908">YTENKLHLTVNCEDGKGRVRSPPQLALAFGSLELQRRFRGCSQPTGVHRSRLYRRPTHSGEIQGSGLFGVPELSAPEGFRVAQEKALRKTEQLVGRVCSAPPGPQTVLIFDELSDSLCRVADLVRRRAWAADHLSLLQVKLSVLGSVLDGKILQTIPMELYYFPHRYHKRVLKRMLADFVKIAHPEAAFREAAEEACRSIGAMVETLNTNVELYQSLQKLLADKKLVDSLDPETRRVAELFMFDFEISGIHLDREKRKRAVDLNVKILDLSSAFLMGTHFPSRIEKHLLPEHIRHHFELAGDHVLVDGLRAEVPDDLVREAAYKIFLYPNAGQLKCLEELLSNRDLLAKLVGYSTYSHRALQGTMAKNPGCGESGTGEGGLRVSGETVMQFLEKLSDKLSERGCGFLPCPTCDIVPGVPEAPGLCLQPKCRTAGHSLRPLGLTVSHAWKRGATYNSEPSLYCPFFSLGACMEGLNILFNRLFGISLYVEQPAKGEVWCEDVRKLGYSWCARVSLHPKIGGAIILLLKWSRQHPFHLLRVAVVHESEGLLGYIYCDFFQRADKPHQDCHFTIRGGRLKEDGDYQLPIVVLMLNLPHPSKNLPTLLTPGMMENLFHEMGHAMHSMLGRTRYQHVTGTRCPTDFAEVPSILMEYFANDYRVVHQFARHYQTGQVFYAALDQIYHGKHPLRSSTTDILRDTQEKFYGLPYVPNTSLKKKKGNKNTRHERTSLLPTVGVCYRWSKTNIFPYDIFPSVWKLEGWCASERLQLMSLIYNLQLLLFSLEDDQAS</sequence>
<comment type="similarity">
    <text evidence="2 10">Belongs to the peptidase M3 family.</text>
</comment>
<evidence type="ECO:0000256" key="6">
    <source>
        <dbReference type="ARBA" id="ARBA00022833"/>
    </source>
</evidence>
<keyword evidence="7" id="KW-0809">Transit peptide</keyword>
<dbReference type="Pfam" id="PF01432">
    <property type="entry name" value="Peptidase_M3"/>
    <property type="match status" value="3"/>
</dbReference>
<evidence type="ECO:0000256" key="9">
    <source>
        <dbReference type="ARBA" id="ARBA00023128"/>
    </source>
</evidence>
<dbReference type="Proteomes" id="UP000437017">
    <property type="component" value="Unassembled WGS sequence"/>
</dbReference>
<dbReference type="GO" id="GO:0046872">
    <property type="term" value="F:metal ion binding"/>
    <property type="evidence" value="ECO:0007669"/>
    <property type="project" value="UniProtKB-UniRule"/>
</dbReference>
<evidence type="ECO:0000256" key="8">
    <source>
        <dbReference type="ARBA" id="ARBA00023049"/>
    </source>
</evidence>
<evidence type="ECO:0000256" key="7">
    <source>
        <dbReference type="ARBA" id="ARBA00022946"/>
    </source>
</evidence>
<dbReference type="GO" id="GO:0005739">
    <property type="term" value="C:mitochondrion"/>
    <property type="evidence" value="ECO:0007669"/>
    <property type="project" value="UniProtKB-SubCell"/>
</dbReference>
<dbReference type="GO" id="GO:0006518">
    <property type="term" value="P:peptide metabolic process"/>
    <property type="evidence" value="ECO:0007669"/>
    <property type="project" value="TreeGrafter"/>
</dbReference>
<keyword evidence="3 10" id="KW-0645">Protease</keyword>
<gene>
    <name evidence="12" type="ORF">E2I00_017690</name>
</gene>
<comment type="subcellular location">
    <subcellularLocation>
        <location evidence="1">Mitochondrion</location>
    </subcellularLocation>
</comment>
<dbReference type="Gene3D" id="1.10.1370.10">
    <property type="entry name" value="Neurolysin, domain 3"/>
    <property type="match status" value="1"/>
</dbReference>
<dbReference type="FunFam" id="3.40.390.10:FF:000013">
    <property type="entry name" value="Mitochondrial intermediate peptidase"/>
    <property type="match status" value="1"/>
</dbReference>